<feature type="transmembrane region" description="Helical" evidence="2">
    <location>
        <begin position="387"/>
        <end position="409"/>
    </location>
</feature>
<keyword evidence="2" id="KW-1133">Transmembrane helix</keyword>
<dbReference type="EMBL" id="CZQD01000019">
    <property type="protein sequence ID" value="CUS56174.1"/>
    <property type="molecule type" value="Genomic_DNA"/>
</dbReference>
<evidence type="ECO:0000256" key="1">
    <source>
        <dbReference type="SAM" id="MobiDB-lite"/>
    </source>
</evidence>
<keyword evidence="2" id="KW-0472">Membrane</keyword>
<dbReference type="AlphaFoldDB" id="A0A160U0Q0"/>
<organism evidence="3">
    <name type="scientific">hydrothermal vent metagenome</name>
    <dbReference type="NCBI Taxonomy" id="652676"/>
    <lineage>
        <taxon>unclassified sequences</taxon>
        <taxon>metagenomes</taxon>
        <taxon>ecological metagenomes</taxon>
    </lineage>
</organism>
<name>A0A160U0Q0_9ZZZZ</name>
<evidence type="ECO:0000256" key="2">
    <source>
        <dbReference type="SAM" id="Phobius"/>
    </source>
</evidence>
<proteinExistence type="predicted"/>
<protein>
    <submittedName>
        <fullName evidence="3">Uncharacterized protein</fullName>
    </submittedName>
</protein>
<feature type="region of interest" description="Disordered" evidence="1">
    <location>
        <begin position="142"/>
        <end position="190"/>
    </location>
</feature>
<gene>
    <name evidence="3" type="ORF">MGWOODY_Hyp1967</name>
</gene>
<feature type="compositionally biased region" description="Acidic residues" evidence="1">
    <location>
        <begin position="158"/>
        <end position="181"/>
    </location>
</feature>
<feature type="compositionally biased region" description="Polar residues" evidence="1">
    <location>
        <begin position="148"/>
        <end position="157"/>
    </location>
</feature>
<evidence type="ECO:0000313" key="3">
    <source>
        <dbReference type="EMBL" id="CUS56174.1"/>
    </source>
</evidence>
<accession>A0A160U0Q0</accession>
<sequence>MDKSSGWMQAVVFNSLLVLMPVIAAQSLAMAFSGESFSESPTIESIDQTRRNIDETFASIAPRNGGDKYKFWHDIVERELMDMDVAAARGFLLAAPQMLDRESVRELEADSSGVKLDRPDDRMAAAALRKLPLDIGLKFEKAQASAGPRNTPSSTSIVEEEEASDDPADTQDADVPNEEPEVTVSGNTRPSDRRFVLLGSFSDLANNSERWLKGDRVDPITLKITALALIGEEGSDGVSDGNVRAASILKSARRARRMTPEFTAYMKSRLNDALPDTVLRPALEESLGELATTSVRVDRVRSAYLNSIDAGGLQQLEKDLGQIDRIGMLTSTPAAITLIEHVKDSSDLRRARLLAEAGGDRSVALVKQDGPGALRIADTGIKWTQQLMLQVMGLTASGLALLYVMIATFRRNVRLPKKSVEPSGI</sequence>
<reference evidence="3" key="1">
    <citation type="submission" date="2015-10" db="EMBL/GenBank/DDBJ databases">
        <authorList>
            <person name="Gilbert D.G."/>
        </authorList>
    </citation>
    <scope>NUCLEOTIDE SEQUENCE</scope>
</reference>
<keyword evidence="2" id="KW-0812">Transmembrane</keyword>